<name>A0A5B7D9X1_PORTR</name>
<gene>
    <name evidence="1" type="ORF">E2C01_010884</name>
</gene>
<reference evidence="1 2" key="1">
    <citation type="submission" date="2019-05" db="EMBL/GenBank/DDBJ databases">
        <title>Another draft genome of Portunus trituberculatus and its Hox gene families provides insights of decapod evolution.</title>
        <authorList>
            <person name="Jeong J.-H."/>
            <person name="Song I."/>
            <person name="Kim S."/>
            <person name="Choi T."/>
            <person name="Kim D."/>
            <person name="Ryu S."/>
            <person name="Kim W."/>
        </authorList>
    </citation>
    <scope>NUCLEOTIDE SEQUENCE [LARGE SCALE GENOMIC DNA]</scope>
    <source>
        <tissue evidence="1">Muscle</tissue>
    </source>
</reference>
<protein>
    <submittedName>
        <fullName evidence="1">Uncharacterized protein</fullName>
    </submittedName>
</protein>
<organism evidence="1 2">
    <name type="scientific">Portunus trituberculatus</name>
    <name type="common">Swimming crab</name>
    <name type="synonym">Neptunus trituberculatus</name>
    <dbReference type="NCBI Taxonomy" id="210409"/>
    <lineage>
        <taxon>Eukaryota</taxon>
        <taxon>Metazoa</taxon>
        <taxon>Ecdysozoa</taxon>
        <taxon>Arthropoda</taxon>
        <taxon>Crustacea</taxon>
        <taxon>Multicrustacea</taxon>
        <taxon>Malacostraca</taxon>
        <taxon>Eumalacostraca</taxon>
        <taxon>Eucarida</taxon>
        <taxon>Decapoda</taxon>
        <taxon>Pleocyemata</taxon>
        <taxon>Brachyura</taxon>
        <taxon>Eubrachyura</taxon>
        <taxon>Portunoidea</taxon>
        <taxon>Portunidae</taxon>
        <taxon>Portuninae</taxon>
        <taxon>Portunus</taxon>
    </lineage>
</organism>
<dbReference type="AlphaFoldDB" id="A0A5B7D9X1"/>
<evidence type="ECO:0000313" key="2">
    <source>
        <dbReference type="Proteomes" id="UP000324222"/>
    </source>
</evidence>
<accession>A0A5B7D9X1</accession>
<dbReference type="EMBL" id="VSRR010000639">
    <property type="protein sequence ID" value="MPC18013.1"/>
    <property type="molecule type" value="Genomic_DNA"/>
</dbReference>
<evidence type="ECO:0000313" key="1">
    <source>
        <dbReference type="EMBL" id="MPC18013.1"/>
    </source>
</evidence>
<sequence>MGEGVTRGRAVPPIPQWAARKRNGFITTMDTDIYWGQPFAQGCCALGCVLQGCLPGTVCSERPSRWGEARQECRNCTVLFPPRRAPRLRPGAVFRRVSLYTY</sequence>
<proteinExistence type="predicted"/>
<comment type="caution">
    <text evidence="1">The sequence shown here is derived from an EMBL/GenBank/DDBJ whole genome shotgun (WGS) entry which is preliminary data.</text>
</comment>
<keyword evidence="2" id="KW-1185">Reference proteome</keyword>
<dbReference type="Proteomes" id="UP000324222">
    <property type="component" value="Unassembled WGS sequence"/>
</dbReference>